<feature type="non-terminal residue" evidence="2">
    <location>
        <position position="1"/>
    </location>
</feature>
<dbReference type="InterPro" id="IPR007021">
    <property type="entry name" value="DUF659"/>
</dbReference>
<evidence type="ECO:0000313" key="3">
    <source>
        <dbReference type="Proteomes" id="UP000257109"/>
    </source>
</evidence>
<feature type="domain" description="DUF659" evidence="1">
    <location>
        <begin position="4"/>
        <end position="112"/>
    </location>
</feature>
<name>A0A371EZM8_MUCPR</name>
<dbReference type="AlphaFoldDB" id="A0A371EZM8"/>
<keyword evidence="3" id="KW-1185">Reference proteome</keyword>
<dbReference type="Pfam" id="PF04937">
    <property type="entry name" value="DUF659"/>
    <property type="match status" value="1"/>
</dbReference>
<dbReference type="Proteomes" id="UP000257109">
    <property type="component" value="Unassembled WGS sequence"/>
</dbReference>
<organism evidence="2 3">
    <name type="scientific">Mucuna pruriens</name>
    <name type="common">Velvet bean</name>
    <name type="synonym">Dolichos pruriens</name>
    <dbReference type="NCBI Taxonomy" id="157652"/>
    <lineage>
        <taxon>Eukaryota</taxon>
        <taxon>Viridiplantae</taxon>
        <taxon>Streptophyta</taxon>
        <taxon>Embryophyta</taxon>
        <taxon>Tracheophyta</taxon>
        <taxon>Spermatophyta</taxon>
        <taxon>Magnoliopsida</taxon>
        <taxon>eudicotyledons</taxon>
        <taxon>Gunneridae</taxon>
        <taxon>Pentapetalae</taxon>
        <taxon>rosids</taxon>
        <taxon>fabids</taxon>
        <taxon>Fabales</taxon>
        <taxon>Fabaceae</taxon>
        <taxon>Papilionoideae</taxon>
        <taxon>50 kb inversion clade</taxon>
        <taxon>NPAAA clade</taxon>
        <taxon>indigoferoid/millettioid clade</taxon>
        <taxon>Phaseoleae</taxon>
        <taxon>Mucuna</taxon>
    </lineage>
</organism>
<dbReference type="SUPFAM" id="SSF53098">
    <property type="entry name" value="Ribonuclease H-like"/>
    <property type="match status" value="1"/>
</dbReference>
<reference evidence="2" key="1">
    <citation type="submission" date="2018-05" db="EMBL/GenBank/DDBJ databases">
        <title>Draft genome of Mucuna pruriens seed.</title>
        <authorList>
            <person name="Nnadi N.E."/>
            <person name="Vos R."/>
            <person name="Hasami M.H."/>
            <person name="Devisetty U.K."/>
            <person name="Aguiy J.C."/>
        </authorList>
    </citation>
    <scope>NUCLEOTIDE SEQUENCE [LARGE SCALE GENOMIC DNA]</scope>
    <source>
        <strain evidence="2">JCA_2017</strain>
    </source>
</reference>
<dbReference type="EMBL" id="QJKJ01011332">
    <property type="protein sequence ID" value="RDX71444.1"/>
    <property type="molecule type" value="Genomic_DNA"/>
</dbReference>
<proteinExistence type="predicted"/>
<evidence type="ECO:0000313" key="2">
    <source>
        <dbReference type="EMBL" id="RDX71444.1"/>
    </source>
</evidence>
<comment type="caution">
    <text evidence="2">The sequence shown here is derived from an EMBL/GenBank/DDBJ whole genome shotgun (WGS) entry which is preliminary data.</text>
</comment>
<dbReference type="STRING" id="157652.A0A371EZM8"/>
<dbReference type="PANTHER" id="PTHR32166:SF122">
    <property type="entry name" value="OS09G0499600 PROTEIN"/>
    <property type="match status" value="1"/>
</dbReference>
<protein>
    <recommendedName>
        <fullName evidence="1">DUF659 domain-containing protein</fullName>
    </recommendedName>
</protein>
<dbReference type="PANTHER" id="PTHR32166">
    <property type="entry name" value="OSJNBA0013A04.12 PROTEIN"/>
    <property type="match status" value="1"/>
</dbReference>
<accession>A0A371EZM8</accession>
<gene>
    <name evidence="2" type="ORF">CR513_49209</name>
</gene>
<sequence length="478" mass="54343">MNALEARRAKWRKTGCTIMIDGWTDKRRRMIINFLVNNPKGTIFLKSIDASTILKTVEKTFEMMDGIVEEVGEDNVVQVVIDNAANYKAVEGRDLVRLGITRFATSYLIGCLHENMGALIRMFTSNEWKSSRFAKTKDGKLVEDVGGCPLIEVLRLVNLDKKPAMGFIYEAIDQAKEKIPNAFNDVKKSYLPLWNIIDERWDKQHHRPLHAAGYFLNPELHYRPGFKADLEVKRGLFYCLTRMVKDPNKQNLIDVQVDDFMKQAKFFVVPWPPAPLDVTIIGVSSFEMVHAKRRNRLKQNTMNDVVFVMANSKLAKKKQTRKPVELILDDYPFDDEWIMEDEHRVGENEGLGLDVDNLDLDENLVLVQIGEDEETTVTTPLPLDDLDITNLNGEEDGIGKDGVEDLLSNYDFNLQDYILYRFGNNPSPSGSLGSSLGKKVVHIILPDVQSQSIIIAYIQLVCRERGTDVVGENRGFSV</sequence>
<dbReference type="OrthoDB" id="1729094at2759"/>
<dbReference type="InterPro" id="IPR012337">
    <property type="entry name" value="RNaseH-like_sf"/>
</dbReference>
<evidence type="ECO:0000259" key="1">
    <source>
        <dbReference type="Pfam" id="PF04937"/>
    </source>
</evidence>